<keyword evidence="7 16" id="KW-0418">Kinase</keyword>
<reference evidence="16 17" key="2">
    <citation type="journal article" date="2017" name="Front. Plant Sci.">
        <title>Gene Classification and Mining of Molecular Markers Useful in Red Clover (Trifolium pratense) Breeding.</title>
        <authorList>
            <person name="Istvanek J."/>
            <person name="Dluhosova J."/>
            <person name="Dluhos P."/>
            <person name="Patkova L."/>
            <person name="Nedelnik J."/>
            <person name="Repkova J."/>
        </authorList>
    </citation>
    <scope>NUCLEOTIDE SEQUENCE [LARGE SCALE GENOMIC DNA]</scope>
    <source>
        <strain evidence="17">cv. Tatra</strain>
        <tissue evidence="16">Young leaves</tissue>
    </source>
</reference>
<proteinExistence type="inferred from homology"/>
<dbReference type="CDD" id="cd14066">
    <property type="entry name" value="STKc_IRAK"/>
    <property type="match status" value="1"/>
</dbReference>
<keyword evidence="14" id="KW-0732">Signal</keyword>
<evidence type="ECO:0000256" key="7">
    <source>
        <dbReference type="ARBA" id="ARBA00022777"/>
    </source>
</evidence>
<feature type="domain" description="Protein kinase" evidence="15">
    <location>
        <begin position="46"/>
        <end position="319"/>
    </location>
</feature>
<keyword evidence="2 13" id="KW-0723">Serine/threonine-protein kinase</keyword>
<evidence type="ECO:0000256" key="9">
    <source>
        <dbReference type="ARBA" id="ARBA00022989"/>
    </source>
</evidence>
<reference evidence="16 17" key="1">
    <citation type="journal article" date="2014" name="Am. J. Bot.">
        <title>Genome assembly and annotation for red clover (Trifolium pratense; Fabaceae).</title>
        <authorList>
            <person name="Istvanek J."/>
            <person name="Jaros M."/>
            <person name="Krenek A."/>
            <person name="Repkova J."/>
        </authorList>
    </citation>
    <scope>NUCLEOTIDE SEQUENCE [LARGE SCALE GENOMIC DNA]</scope>
    <source>
        <strain evidence="17">cv. Tatra</strain>
        <tissue evidence="16">Young leaves</tissue>
    </source>
</reference>
<dbReference type="PROSITE" id="PS00108">
    <property type="entry name" value="PROTEIN_KINASE_ST"/>
    <property type="match status" value="1"/>
</dbReference>
<evidence type="ECO:0000256" key="2">
    <source>
        <dbReference type="ARBA" id="ARBA00022527"/>
    </source>
</evidence>
<dbReference type="FunFam" id="1.10.510.10:FF:000146">
    <property type="entry name" value="LRR receptor-like serine/threonine-protein kinase IOS1"/>
    <property type="match status" value="1"/>
</dbReference>
<evidence type="ECO:0000256" key="12">
    <source>
        <dbReference type="PROSITE-ProRule" id="PRU10141"/>
    </source>
</evidence>
<evidence type="ECO:0000256" key="8">
    <source>
        <dbReference type="ARBA" id="ARBA00022840"/>
    </source>
</evidence>
<dbReference type="InterPro" id="IPR000719">
    <property type="entry name" value="Prot_kinase_dom"/>
</dbReference>
<dbReference type="Pfam" id="PF07714">
    <property type="entry name" value="PK_Tyr_Ser-Thr"/>
    <property type="match status" value="1"/>
</dbReference>
<dbReference type="InterPro" id="IPR001245">
    <property type="entry name" value="Ser-Thr/Tyr_kinase_cat_dom"/>
</dbReference>
<dbReference type="InterPro" id="IPR011009">
    <property type="entry name" value="Kinase-like_dom_sf"/>
</dbReference>
<dbReference type="AlphaFoldDB" id="A0A2K3LYV1"/>
<dbReference type="InterPro" id="IPR008271">
    <property type="entry name" value="Ser/Thr_kinase_AS"/>
</dbReference>
<keyword evidence="9" id="KW-1133">Transmembrane helix</keyword>
<organism evidence="16 17">
    <name type="scientific">Trifolium pratense</name>
    <name type="common">Red clover</name>
    <dbReference type="NCBI Taxonomy" id="57577"/>
    <lineage>
        <taxon>Eukaryota</taxon>
        <taxon>Viridiplantae</taxon>
        <taxon>Streptophyta</taxon>
        <taxon>Embryophyta</taxon>
        <taxon>Tracheophyta</taxon>
        <taxon>Spermatophyta</taxon>
        <taxon>Magnoliopsida</taxon>
        <taxon>eudicotyledons</taxon>
        <taxon>Gunneridae</taxon>
        <taxon>Pentapetalae</taxon>
        <taxon>rosids</taxon>
        <taxon>fabids</taxon>
        <taxon>Fabales</taxon>
        <taxon>Fabaceae</taxon>
        <taxon>Papilionoideae</taxon>
        <taxon>50 kb inversion clade</taxon>
        <taxon>NPAAA clade</taxon>
        <taxon>Hologalegina</taxon>
        <taxon>IRL clade</taxon>
        <taxon>Trifolieae</taxon>
        <taxon>Trifolium</taxon>
    </lineage>
</organism>
<evidence type="ECO:0000256" key="5">
    <source>
        <dbReference type="ARBA" id="ARBA00022692"/>
    </source>
</evidence>
<dbReference type="Proteomes" id="UP000236291">
    <property type="component" value="Unassembled WGS sequence"/>
</dbReference>
<evidence type="ECO:0000256" key="10">
    <source>
        <dbReference type="ARBA" id="ARBA00023136"/>
    </source>
</evidence>
<dbReference type="PROSITE" id="PS00107">
    <property type="entry name" value="PROTEIN_KINASE_ATP"/>
    <property type="match status" value="1"/>
</dbReference>
<dbReference type="STRING" id="57577.A0A2K3LYV1"/>
<dbReference type="GO" id="GO:0005524">
    <property type="term" value="F:ATP binding"/>
    <property type="evidence" value="ECO:0007669"/>
    <property type="project" value="UniProtKB-UniRule"/>
</dbReference>
<dbReference type="Gene3D" id="3.30.200.20">
    <property type="entry name" value="Phosphorylase Kinase, domain 1"/>
    <property type="match status" value="1"/>
</dbReference>
<keyword evidence="11 16" id="KW-0675">Receptor</keyword>
<evidence type="ECO:0000256" key="1">
    <source>
        <dbReference type="ARBA" id="ARBA00004167"/>
    </source>
</evidence>
<evidence type="ECO:0000256" key="4">
    <source>
        <dbReference type="ARBA" id="ARBA00022679"/>
    </source>
</evidence>
<comment type="subcellular location">
    <subcellularLocation>
        <location evidence="1">Membrane</location>
        <topology evidence="1">Single-pass membrane protein</topology>
    </subcellularLocation>
</comment>
<gene>
    <name evidence="16" type="ORF">L195_g039726</name>
</gene>
<feature type="signal peptide" evidence="14">
    <location>
        <begin position="1"/>
        <end position="20"/>
    </location>
</feature>
<dbReference type="PANTHER" id="PTHR45631:SF202">
    <property type="entry name" value="SENESCENCE-INDUCED RECEPTOR-LIKE SERINE_THREONINE-PROTEIN KINASE"/>
    <property type="match status" value="1"/>
</dbReference>
<dbReference type="GO" id="GO:0004674">
    <property type="term" value="F:protein serine/threonine kinase activity"/>
    <property type="evidence" value="ECO:0007669"/>
    <property type="project" value="UniProtKB-KW"/>
</dbReference>
<dbReference type="EMBL" id="ASHM01044679">
    <property type="protein sequence ID" value="PNX83682.1"/>
    <property type="molecule type" value="Genomic_DNA"/>
</dbReference>
<dbReference type="PANTHER" id="PTHR45631">
    <property type="entry name" value="OS07G0107800 PROTEIN-RELATED"/>
    <property type="match status" value="1"/>
</dbReference>
<evidence type="ECO:0000256" key="14">
    <source>
        <dbReference type="SAM" id="SignalP"/>
    </source>
</evidence>
<dbReference type="InterPro" id="IPR017441">
    <property type="entry name" value="Protein_kinase_ATP_BS"/>
</dbReference>
<evidence type="ECO:0000259" key="15">
    <source>
        <dbReference type="PROSITE" id="PS50011"/>
    </source>
</evidence>
<keyword evidence="10" id="KW-0472">Membrane</keyword>
<evidence type="ECO:0000313" key="17">
    <source>
        <dbReference type="Proteomes" id="UP000236291"/>
    </source>
</evidence>
<keyword evidence="6 12" id="KW-0547">Nucleotide-binding</keyword>
<keyword evidence="3" id="KW-0597">Phosphoprotein</keyword>
<evidence type="ECO:0000256" key="3">
    <source>
        <dbReference type="ARBA" id="ARBA00022553"/>
    </source>
</evidence>
<protein>
    <submittedName>
        <fullName evidence="16">Receptor-like protein kinase</fullName>
    </submittedName>
</protein>
<comment type="caution">
    <text evidence="16">The sequence shown here is derived from an EMBL/GenBank/DDBJ whole genome shotgun (WGS) entry which is preliminary data.</text>
</comment>
<dbReference type="ExpressionAtlas" id="A0A2K3LYV1">
    <property type="expression patterns" value="baseline"/>
</dbReference>
<dbReference type="GO" id="GO:0016020">
    <property type="term" value="C:membrane"/>
    <property type="evidence" value="ECO:0007669"/>
    <property type="project" value="UniProtKB-SubCell"/>
</dbReference>
<evidence type="ECO:0000256" key="6">
    <source>
        <dbReference type="ARBA" id="ARBA00022741"/>
    </source>
</evidence>
<sequence>VTILLISLGLWIFRRHKVTSTNSTKRGSLIPKQHAFSYTEILNITDNFKTIIGEGGFGEVYFGTLQNQTQVAVKRLSPSSVQGYKEFQSEAQLLMIVHHRNLVPLIGYCDEDEIKALIYEYMANGNLHQHLLVENTNILKWNERLNIAVDAANGLDYLHNGCKPPIIHRDLKPSNILLDENMHAKIADFGISRTFVNDIDSHISTCPAGTFGYVDPEVQRTGNTNKKNDVYSFGIVLFVLITGRQAIVRAGGENINILEWVIPIIESGDIQNVVDPKLEGEFSINSAWKIVEIAMSCISPNAVERPDMSLIFAELKECLSLDMVQRNYGNTRAIDELVSFATVSETALLAR</sequence>
<feature type="non-terminal residue" evidence="16">
    <location>
        <position position="1"/>
    </location>
</feature>
<comment type="similarity">
    <text evidence="13">Belongs to the protein kinase superfamily.</text>
</comment>
<keyword evidence="4" id="KW-0808">Transferase</keyword>
<feature type="chain" id="PRO_5014381034" evidence="14">
    <location>
        <begin position="21"/>
        <end position="351"/>
    </location>
</feature>
<dbReference type="SUPFAM" id="SSF56112">
    <property type="entry name" value="Protein kinase-like (PK-like)"/>
    <property type="match status" value="1"/>
</dbReference>
<evidence type="ECO:0000256" key="11">
    <source>
        <dbReference type="ARBA" id="ARBA00023170"/>
    </source>
</evidence>
<dbReference type="FunFam" id="3.30.200.20:FF:000394">
    <property type="entry name" value="Leucine-rich repeat receptor-like protein kinase"/>
    <property type="match status" value="1"/>
</dbReference>
<dbReference type="Gene3D" id="1.10.510.10">
    <property type="entry name" value="Transferase(Phosphotransferase) domain 1"/>
    <property type="match status" value="1"/>
</dbReference>
<feature type="binding site" evidence="12">
    <location>
        <position position="74"/>
    </location>
    <ligand>
        <name>ATP</name>
        <dbReference type="ChEBI" id="CHEBI:30616"/>
    </ligand>
</feature>
<evidence type="ECO:0000256" key="13">
    <source>
        <dbReference type="RuleBase" id="RU000304"/>
    </source>
</evidence>
<accession>A0A2K3LYV1</accession>
<keyword evidence="5" id="KW-0812">Transmembrane</keyword>
<keyword evidence="8 12" id="KW-0067">ATP-binding</keyword>
<name>A0A2K3LYV1_TRIPR</name>
<dbReference type="PROSITE" id="PS50011">
    <property type="entry name" value="PROTEIN_KINASE_DOM"/>
    <property type="match status" value="1"/>
</dbReference>
<dbReference type="SMART" id="SM00220">
    <property type="entry name" value="S_TKc"/>
    <property type="match status" value="1"/>
</dbReference>
<evidence type="ECO:0000313" key="16">
    <source>
        <dbReference type="EMBL" id="PNX83682.1"/>
    </source>
</evidence>